<dbReference type="CDD" id="cd01570">
    <property type="entry name" value="NAPRTase_A"/>
    <property type="match status" value="1"/>
</dbReference>
<dbReference type="NCBIfam" id="TIGR01513">
    <property type="entry name" value="NAPRTase_put"/>
    <property type="match status" value="1"/>
</dbReference>
<dbReference type="InterPro" id="IPR036068">
    <property type="entry name" value="Nicotinate_pribotase-like_C"/>
</dbReference>
<dbReference type="PANTHER" id="PTHR11098:SF1">
    <property type="entry name" value="NICOTINATE PHOSPHORIBOSYLTRANSFERASE"/>
    <property type="match status" value="1"/>
</dbReference>
<keyword evidence="6 9" id="KW-0662">Pyridine nucleotide biosynthesis</keyword>
<comment type="similarity">
    <text evidence="2 9">Belongs to the NAPRTase family.</text>
</comment>
<dbReference type="EMBL" id="BAABHD010000021">
    <property type="protein sequence ID" value="GAA4452457.1"/>
    <property type="molecule type" value="Genomic_DNA"/>
</dbReference>
<reference evidence="14" key="1">
    <citation type="journal article" date="2019" name="Int. J. Syst. Evol. Microbiol.">
        <title>The Global Catalogue of Microorganisms (GCM) 10K type strain sequencing project: providing services to taxonomists for standard genome sequencing and annotation.</title>
        <authorList>
            <consortium name="The Broad Institute Genomics Platform"/>
            <consortium name="The Broad Institute Genome Sequencing Center for Infectious Disease"/>
            <person name="Wu L."/>
            <person name="Ma J."/>
        </authorList>
    </citation>
    <scope>NUCLEOTIDE SEQUENCE [LARGE SCALE GENOMIC DNA]</scope>
    <source>
        <strain evidence="14">JCM 17927</strain>
    </source>
</reference>
<comment type="catalytic activity">
    <reaction evidence="8 9">
        <text>5-phospho-alpha-D-ribose 1-diphosphate + nicotinate + ATP + H2O = nicotinate beta-D-ribonucleotide + ADP + phosphate + diphosphate</text>
        <dbReference type="Rhea" id="RHEA:36163"/>
        <dbReference type="ChEBI" id="CHEBI:15377"/>
        <dbReference type="ChEBI" id="CHEBI:30616"/>
        <dbReference type="ChEBI" id="CHEBI:32544"/>
        <dbReference type="ChEBI" id="CHEBI:33019"/>
        <dbReference type="ChEBI" id="CHEBI:43474"/>
        <dbReference type="ChEBI" id="CHEBI:57502"/>
        <dbReference type="ChEBI" id="CHEBI:58017"/>
        <dbReference type="ChEBI" id="CHEBI:456216"/>
        <dbReference type="EC" id="6.3.4.21"/>
    </reaction>
</comment>
<dbReference type="PANTHER" id="PTHR11098">
    <property type="entry name" value="NICOTINATE PHOSPHORIBOSYLTRANSFERASE"/>
    <property type="match status" value="1"/>
</dbReference>
<proteinExistence type="inferred from homology"/>
<keyword evidence="5 9" id="KW-0436">Ligase</keyword>
<gene>
    <name evidence="13" type="ORF">GCM10023189_15900</name>
</gene>
<comment type="pathway">
    <text evidence="1 9">Cofactor biosynthesis; NAD(+) biosynthesis; nicotinate D-ribonucleotide from nicotinate: step 1/1.</text>
</comment>
<feature type="domain" description="Nicotinate phosphoribosyltransferase N-terminal" evidence="11">
    <location>
        <begin position="12"/>
        <end position="142"/>
    </location>
</feature>
<feature type="domain" description="Nicotinate/nicotinamide phosphoribosyltransferase" evidence="10">
    <location>
        <begin position="165"/>
        <end position="342"/>
    </location>
</feature>
<evidence type="ECO:0000256" key="9">
    <source>
        <dbReference type="RuleBase" id="RU365100"/>
    </source>
</evidence>
<evidence type="ECO:0000256" key="8">
    <source>
        <dbReference type="ARBA" id="ARBA00048668"/>
    </source>
</evidence>
<comment type="PTM">
    <text evidence="9">Transiently phosphorylated on a His residue during the reaction cycle. Phosphorylation strongly increases the affinity for substrates and increases the rate of nicotinate D-ribonucleotide production. Dephosphorylation regenerates the low-affinity form of the enzyme, leading to product release.</text>
</comment>
<dbReference type="NCBIfam" id="NF009131">
    <property type="entry name" value="PRK12484.1"/>
    <property type="match status" value="1"/>
</dbReference>
<feature type="domain" description="Nicotinate phosphoribosyltransferase C-terminal" evidence="12">
    <location>
        <begin position="373"/>
        <end position="480"/>
    </location>
</feature>
<dbReference type="RefSeq" id="WP_345242308.1">
    <property type="nucleotide sequence ID" value="NZ_BAABHD010000021.1"/>
</dbReference>
<dbReference type="PIRSF" id="PIRSF000484">
    <property type="entry name" value="NAPRT"/>
    <property type="match status" value="1"/>
</dbReference>
<evidence type="ECO:0000256" key="1">
    <source>
        <dbReference type="ARBA" id="ARBA00004952"/>
    </source>
</evidence>
<comment type="function">
    <text evidence="9">Catalyzes the first step in the biosynthesis of NAD from nicotinic acid, the ATP-dependent synthesis of beta-nicotinate D-ribonucleotide from nicotinate and 5-phospho-D-ribose 1-phosphate.</text>
</comment>
<dbReference type="NCBIfam" id="NF006695">
    <property type="entry name" value="PRK09243.1-2"/>
    <property type="match status" value="1"/>
</dbReference>
<evidence type="ECO:0000256" key="3">
    <source>
        <dbReference type="ARBA" id="ARBA00013236"/>
    </source>
</evidence>
<dbReference type="EC" id="6.3.4.21" evidence="3 9"/>
<organism evidence="13 14">
    <name type="scientific">Nibrella saemangeumensis</name>
    <dbReference type="NCBI Taxonomy" id="1084526"/>
    <lineage>
        <taxon>Bacteria</taxon>
        <taxon>Pseudomonadati</taxon>
        <taxon>Bacteroidota</taxon>
        <taxon>Cytophagia</taxon>
        <taxon>Cytophagales</taxon>
        <taxon>Spirosomataceae</taxon>
        <taxon>Nibrella</taxon>
    </lineage>
</organism>
<evidence type="ECO:0000256" key="6">
    <source>
        <dbReference type="ARBA" id="ARBA00022642"/>
    </source>
</evidence>
<evidence type="ECO:0000256" key="5">
    <source>
        <dbReference type="ARBA" id="ARBA00022598"/>
    </source>
</evidence>
<evidence type="ECO:0000259" key="12">
    <source>
        <dbReference type="Pfam" id="PF17956"/>
    </source>
</evidence>
<dbReference type="InterPro" id="IPR007229">
    <property type="entry name" value="Nic_PRibTrfase-Fam"/>
</dbReference>
<comment type="caution">
    <text evidence="13">The sequence shown here is derived from an EMBL/GenBank/DDBJ whole genome shotgun (WGS) entry which is preliminary data.</text>
</comment>
<dbReference type="Gene3D" id="3.20.20.70">
    <property type="entry name" value="Aldolase class I"/>
    <property type="match status" value="1"/>
</dbReference>
<dbReference type="InterPro" id="IPR041525">
    <property type="entry name" value="N/Namide_PRibTrfase"/>
</dbReference>
<dbReference type="Pfam" id="PF17956">
    <property type="entry name" value="NAPRTase_C"/>
    <property type="match status" value="1"/>
</dbReference>
<evidence type="ECO:0000256" key="4">
    <source>
        <dbReference type="ARBA" id="ARBA00022553"/>
    </source>
</evidence>
<evidence type="ECO:0000259" key="10">
    <source>
        <dbReference type="Pfam" id="PF04095"/>
    </source>
</evidence>
<protein>
    <recommendedName>
        <fullName evidence="3 9">Nicotinate phosphoribosyltransferase</fullName>
        <ecNumber evidence="3 9">6.3.4.21</ecNumber>
    </recommendedName>
</protein>
<dbReference type="Pfam" id="PF17767">
    <property type="entry name" value="NAPRTase_N"/>
    <property type="match status" value="1"/>
</dbReference>
<keyword evidence="14" id="KW-1185">Reference proteome</keyword>
<keyword evidence="4" id="KW-0597">Phosphoprotein</keyword>
<evidence type="ECO:0000313" key="14">
    <source>
        <dbReference type="Proteomes" id="UP001501175"/>
    </source>
</evidence>
<dbReference type="InterPro" id="IPR041619">
    <property type="entry name" value="NAPRTase_C"/>
</dbReference>
<evidence type="ECO:0000256" key="7">
    <source>
        <dbReference type="ARBA" id="ARBA00022679"/>
    </source>
</evidence>
<dbReference type="SUPFAM" id="SSF54675">
    <property type="entry name" value="Nicotinate/Quinolinate PRTase N-terminal domain-like"/>
    <property type="match status" value="1"/>
</dbReference>
<dbReference type="InterPro" id="IPR013785">
    <property type="entry name" value="Aldolase_TIM"/>
</dbReference>
<dbReference type="Proteomes" id="UP001501175">
    <property type="component" value="Unassembled WGS sequence"/>
</dbReference>
<keyword evidence="13" id="KW-0328">Glycosyltransferase</keyword>
<keyword evidence="7 9" id="KW-0808">Transferase</keyword>
<dbReference type="Pfam" id="PF04095">
    <property type="entry name" value="NAPRTase"/>
    <property type="match status" value="1"/>
</dbReference>
<dbReference type="SUPFAM" id="SSF51690">
    <property type="entry name" value="Nicotinate/Quinolinate PRTase C-terminal domain-like"/>
    <property type="match status" value="1"/>
</dbReference>
<dbReference type="GO" id="GO:0016757">
    <property type="term" value="F:glycosyltransferase activity"/>
    <property type="evidence" value="ECO:0007669"/>
    <property type="project" value="UniProtKB-KW"/>
</dbReference>
<dbReference type="InterPro" id="IPR040727">
    <property type="entry name" value="NAPRTase_N"/>
</dbReference>
<evidence type="ECO:0000256" key="2">
    <source>
        <dbReference type="ARBA" id="ARBA00010897"/>
    </source>
</evidence>
<evidence type="ECO:0000259" key="11">
    <source>
        <dbReference type="Pfam" id="PF17767"/>
    </source>
</evidence>
<sequence length="491" mass="55145">MIKKLYDTSLSLLTDLYQLTMAYGYYQSQTAEKEAVFNLYFRRHPFSGGFTVACGLNYVIGYLREYRLSKKDIRYLETLTGNDGKPLFDADFLQYLTQLEFTCDIDAVPEGTVVFPNEPLLRIRGPILQCQLLETPLLNMVNFQSLIATKAARLRLAAKDDTLLEFGLRRAQGVDGGMTASRAAYIGGCDATSNVLAGKLYDIPVKGTHAHSWVMSFPDELTSFETYAEVLPNNVTFLVDTYDTLEGVRNAIRVGHKLRERGHTLAGIRLDSGDLAYLSIESRKLLDEAGFTDTGIVASNDLDEHIITSLKEQGAQINIWGVGTKLVTAYDQPALGGVYKLAAIREGDGEGARWEYKMKLSEQAIKISTPGIQQVRRYLDEQGNFVSDMIYDEDRLPTDAATMIDPLDFTKRRKFDAGQPYEDLLVPIFRKGKLVYQQPDIHQARERVQQQLAGLHAGIKRFVHPHTYPVGLERQLHELKTALILKLRGQG</sequence>
<evidence type="ECO:0000313" key="13">
    <source>
        <dbReference type="EMBL" id="GAA4452457.1"/>
    </source>
</evidence>
<dbReference type="Gene3D" id="3.20.140.10">
    <property type="entry name" value="nicotinate phosphoribosyltransferase"/>
    <property type="match status" value="1"/>
</dbReference>
<name>A0ABP8ML44_9BACT</name>
<dbReference type="InterPro" id="IPR006405">
    <property type="entry name" value="Nic_PRibTrfase_pncB"/>
</dbReference>
<accession>A0ABP8ML44</accession>